<evidence type="ECO:0000256" key="2">
    <source>
        <dbReference type="ARBA" id="ARBA00022553"/>
    </source>
</evidence>
<evidence type="ECO:0000256" key="1">
    <source>
        <dbReference type="ARBA" id="ARBA00022450"/>
    </source>
</evidence>
<feature type="active site" description="Proton acceptor; for dehydratase activity" evidence="5">
    <location>
        <position position="74"/>
    </location>
</feature>
<feature type="region of interest" description="Disordered" evidence="6">
    <location>
        <begin position="405"/>
        <end position="468"/>
    </location>
</feature>
<accession>A0ABY3UA81</accession>
<keyword evidence="2" id="KW-0597">Phosphoprotein</keyword>
<dbReference type="PROSITE" id="PS52019">
    <property type="entry name" value="PKS_MFAS_DH"/>
    <property type="match status" value="1"/>
</dbReference>
<feature type="domain" description="Carrier" evidence="7">
    <location>
        <begin position="329"/>
        <end position="406"/>
    </location>
</feature>
<evidence type="ECO:0000256" key="6">
    <source>
        <dbReference type="SAM" id="MobiDB-lite"/>
    </source>
</evidence>
<dbReference type="InterPro" id="IPR042104">
    <property type="entry name" value="PKS_dehydratase_sf"/>
</dbReference>
<dbReference type="InterPro" id="IPR050091">
    <property type="entry name" value="PKS_NRPS_Biosynth_Enz"/>
</dbReference>
<dbReference type="Pfam" id="PF21089">
    <property type="entry name" value="PKS_DH_N"/>
    <property type="match status" value="1"/>
</dbReference>
<dbReference type="PROSITE" id="PS50075">
    <property type="entry name" value="CARRIER"/>
    <property type="match status" value="1"/>
</dbReference>
<dbReference type="PROSITE" id="PS00012">
    <property type="entry name" value="PHOSPHOPANTETHEINE"/>
    <property type="match status" value="1"/>
</dbReference>
<evidence type="ECO:0000259" key="8">
    <source>
        <dbReference type="PROSITE" id="PS52019"/>
    </source>
</evidence>
<feature type="region of interest" description="Disordered" evidence="6">
    <location>
        <begin position="1"/>
        <end position="21"/>
    </location>
</feature>
<dbReference type="PANTHER" id="PTHR43775">
    <property type="entry name" value="FATTY ACID SYNTHASE"/>
    <property type="match status" value="1"/>
</dbReference>
<organism evidence="9 10">
    <name type="scientific">Mycolicibacillus parakoreensis</name>
    <dbReference type="NCBI Taxonomy" id="1069221"/>
    <lineage>
        <taxon>Bacteria</taxon>
        <taxon>Bacillati</taxon>
        <taxon>Actinomycetota</taxon>
        <taxon>Actinomycetes</taxon>
        <taxon>Mycobacteriales</taxon>
        <taxon>Mycobacteriaceae</taxon>
        <taxon>Mycolicibacillus</taxon>
    </lineage>
</organism>
<evidence type="ECO:0000313" key="10">
    <source>
        <dbReference type="Proteomes" id="UP001055200"/>
    </source>
</evidence>
<evidence type="ECO:0000256" key="4">
    <source>
        <dbReference type="ARBA" id="ARBA00023268"/>
    </source>
</evidence>
<proteinExistence type="predicted"/>
<gene>
    <name evidence="9" type="ORF">MIU77_12310</name>
</gene>
<dbReference type="SMART" id="SM01294">
    <property type="entry name" value="PKS_PP_betabranch"/>
    <property type="match status" value="1"/>
</dbReference>
<dbReference type="Proteomes" id="UP001055200">
    <property type="component" value="Chromosome"/>
</dbReference>
<dbReference type="PANTHER" id="PTHR43775:SF37">
    <property type="entry name" value="SI:DKEY-61P9.11"/>
    <property type="match status" value="1"/>
</dbReference>
<feature type="region of interest" description="N-terminal hotdog fold" evidence="5">
    <location>
        <begin position="41"/>
        <end position="164"/>
    </location>
</feature>
<evidence type="ECO:0000256" key="3">
    <source>
        <dbReference type="ARBA" id="ARBA00022679"/>
    </source>
</evidence>
<dbReference type="Pfam" id="PF14765">
    <property type="entry name" value="PS-DH"/>
    <property type="match status" value="1"/>
</dbReference>
<dbReference type="SUPFAM" id="SSF47336">
    <property type="entry name" value="ACP-like"/>
    <property type="match status" value="1"/>
</dbReference>
<dbReference type="SMART" id="SM00826">
    <property type="entry name" value="PKS_DH"/>
    <property type="match status" value="1"/>
</dbReference>
<dbReference type="Gene3D" id="1.10.1200.10">
    <property type="entry name" value="ACP-like"/>
    <property type="match status" value="1"/>
</dbReference>
<dbReference type="InterPro" id="IPR020807">
    <property type="entry name" value="PKS_DH"/>
</dbReference>
<dbReference type="InterPro" id="IPR049900">
    <property type="entry name" value="PKS_mFAS_DH"/>
</dbReference>
<protein>
    <submittedName>
        <fullName evidence="9">Polyketide synthase dehydratase domain-containing protein</fullName>
    </submittedName>
</protein>
<feature type="region of interest" description="C-terminal hotdog fold" evidence="5">
    <location>
        <begin position="178"/>
        <end position="309"/>
    </location>
</feature>
<feature type="active site" description="Proton donor; for dehydratase activity" evidence="5">
    <location>
        <position position="228"/>
    </location>
</feature>
<reference evidence="9" key="1">
    <citation type="submission" date="2022-08" db="EMBL/GenBank/DDBJ databases">
        <title>Complete genome sequence of 14 non-tuberculosis mycobacteria type-strains.</title>
        <authorList>
            <person name="Igarashi Y."/>
            <person name="Osugi A."/>
            <person name="Mitarai S."/>
        </authorList>
    </citation>
    <scope>NUCLEOTIDE SEQUENCE</scope>
    <source>
        <strain evidence="9">DSM 45575</strain>
    </source>
</reference>
<evidence type="ECO:0000259" key="7">
    <source>
        <dbReference type="PROSITE" id="PS50075"/>
    </source>
</evidence>
<keyword evidence="4" id="KW-0511">Multifunctional enzyme</keyword>
<sequence length="468" mass="48483">MLDALAPPTDTADTADTADTDPQWRAIEHRLRAAVAPARDGVLLGHHVAVDTAPPLHWWQASLDPDTTPYPGAHRVDGVDVVPVSVLIATLWQAGLSSGAVALRDVTFDYPIVVDRARTIRVVADGADSPGTVTVTSRCAEATADAGHWVSHAGAALSTSALSPAGDGAETDAPAALRPDDTSMAELQRTFGIDGQPFDWSIPALHRGPDRAHADLTAPGGTIPATLDAAIHVARLVDGADTRLLLPAAAEGVWLADSAPGEAVVEVRRRGGDHGADLLVDIAVRAPDGAVLADIRGLRYTAVDTAAVIEDTADTATAGRDWSSMAPPAIRAELETTLQTILAGELGMPATAINVEQPFPELGLDSMMAMTVLREAKKVVGVDLSATMLWNHPTISALAAHLTDRVAPPSDSDGPGRAARAHPDERRHPGPGGDTGDDSDSDTGDSDDTGPDGLLDELFASVESGGTR</sequence>
<dbReference type="InterPro" id="IPR009081">
    <property type="entry name" value="PP-bd_ACP"/>
</dbReference>
<evidence type="ECO:0000313" key="9">
    <source>
        <dbReference type="EMBL" id="ULN54647.1"/>
    </source>
</evidence>
<feature type="compositionally biased region" description="Acidic residues" evidence="6">
    <location>
        <begin position="435"/>
        <end position="450"/>
    </location>
</feature>
<dbReference type="InterPro" id="IPR049552">
    <property type="entry name" value="PKS_DH_N"/>
</dbReference>
<keyword evidence="3" id="KW-0808">Transferase</keyword>
<dbReference type="InterPro" id="IPR006162">
    <property type="entry name" value="Ppantetheine_attach_site"/>
</dbReference>
<dbReference type="InterPro" id="IPR049551">
    <property type="entry name" value="PKS_DH_C"/>
</dbReference>
<dbReference type="InterPro" id="IPR020806">
    <property type="entry name" value="PKS_PP-bd"/>
</dbReference>
<dbReference type="Gene3D" id="3.10.129.110">
    <property type="entry name" value="Polyketide synthase dehydratase"/>
    <property type="match status" value="1"/>
</dbReference>
<dbReference type="SMART" id="SM00823">
    <property type="entry name" value="PKS_PP"/>
    <property type="match status" value="1"/>
</dbReference>
<dbReference type="EMBL" id="CP092365">
    <property type="protein sequence ID" value="ULN54647.1"/>
    <property type="molecule type" value="Genomic_DNA"/>
</dbReference>
<dbReference type="Pfam" id="PF00550">
    <property type="entry name" value="PP-binding"/>
    <property type="match status" value="1"/>
</dbReference>
<keyword evidence="1" id="KW-0596">Phosphopantetheine</keyword>
<feature type="domain" description="PKS/mFAS DH" evidence="8">
    <location>
        <begin position="41"/>
        <end position="309"/>
    </location>
</feature>
<name>A0ABY3UA81_9MYCO</name>
<keyword evidence="10" id="KW-1185">Reference proteome</keyword>
<evidence type="ECO:0000256" key="5">
    <source>
        <dbReference type="PROSITE-ProRule" id="PRU01363"/>
    </source>
</evidence>
<dbReference type="InterPro" id="IPR036736">
    <property type="entry name" value="ACP-like_sf"/>
</dbReference>